<feature type="region of interest" description="Disordered" evidence="10">
    <location>
        <begin position="1"/>
        <end position="27"/>
    </location>
</feature>
<dbReference type="PANTHER" id="PTHR14083:SF0">
    <property type="entry name" value="YIP1D-INTERACTING FACTOR 1, ISOFORM C"/>
    <property type="match status" value="1"/>
</dbReference>
<dbReference type="GO" id="GO:0005789">
    <property type="term" value="C:endoplasmic reticulum membrane"/>
    <property type="evidence" value="ECO:0007669"/>
    <property type="project" value="UniProtKB-SubCell"/>
</dbReference>
<accession>A0A7R9L8I2</accession>
<evidence type="ECO:0000256" key="8">
    <source>
        <dbReference type="ARBA" id="ARBA00023136"/>
    </source>
</evidence>
<dbReference type="AlphaFoldDB" id="A0A7R9L8I2"/>
<dbReference type="GO" id="GO:0005793">
    <property type="term" value="C:endoplasmic reticulum-Golgi intermediate compartment"/>
    <property type="evidence" value="ECO:0007669"/>
    <property type="project" value="UniProtKB-UniRule"/>
</dbReference>
<dbReference type="GO" id="GO:0006888">
    <property type="term" value="P:endoplasmic reticulum to Golgi vesicle-mediated transport"/>
    <property type="evidence" value="ECO:0007669"/>
    <property type="project" value="UniProtKB-UniRule"/>
</dbReference>
<feature type="transmembrane region" description="Helical" evidence="9">
    <location>
        <begin position="185"/>
        <end position="207"/>
    </location>
</feature>
<dbReference type="GO" id="GO:0015031">
    <property type="term" value="P:protein transport"/>
    <property type="evidence" value="ECO:0007669"/>
    <property type="project" value="UniProtKB-KW"/>
</dbReference>
<keyword evidence="2 9" id="KW-0813">Transport</keyword>
<keyword evidence="8 9" id="KW-0472">Membrane</keyword>
<evidence type="ECO:0000256" key="3">
    <source>
        <dbReference type="ARBA" id="ARBA00022692"/>
    </source>
</evidence>
<dbReference type="GO" id="GO:0000139">
    <property type="term" value="C:Golgi membrane"/>
    <property type="evidence" value="ECO:0007669"/>
    <property type="project" value="UniProtKB-SubCell"/>
</dbReference>
<proteinExistence type="inferred from homology"/>
<evidence type="ECO:0000256" key="2">
    <source>
        <dbReference type="ARBA" id="ARBA00022448"/>
    </source>
</evidence>
<dbReference type="EMBL" id="CAJPVJ010000018">
    <property type="protein sequence ID" value="CAG2158384.1"/>
    <property type="molecule type" value="Genomic_DNA"/>
</dbReference>
<feature type="transmembrane region" description="Helical" evidence="9">
    <location>
        <begin position="282"/>
        <end position="301"/>
    </location>
</feature>
<evidence type="ECO:0000256" key="9">
    <source>
        <dbReference type="RuleBase" id="RU368073"/>
    </source>
</evidence>
<keyword evidence="4 9" id="KW-0256">Endoplasmic reticulum</keyword>
<evidence type="ECO:0000256" key="5">
    <source>
        <dbReference type="ARBA" id="ARBA00022927"/>
    </source>
</evidence>
<evidence type="ECO:0000256" key="7">
    <source>
        <dbReference type="ARBA" id="ARBA00023034"/>
    </source>
</evidence>
<evidence type="ECO:0000256" key="4">
    <source>
        <dbReference type="ARBA" id="ARBA00022824"/>
    </source>
</evidence>
<keyword evidence="7 9" id="KW-0333">Golgi apparatus</keyword>
<dbReference type="Proteomes" id="UP000728032">
    <property type="component" value="Unassembled WGS sequence"/>
</dbReference>
<gene>
    <name evidence="11" type="ORF">ONB1V03_LOCUS382</name>
</gene>
<evidence type="ECO:0000256" key="1">
    <source>
        <dbReference type="ARBA" id="ARBA00009727"/>
    </source>
</evidence>
<comment type="similarity">
    <text evidence="1 9">Belongs to the YIF1 family.</text>
</comment>
<evidence type="ECO:0000256" key="10">
    <source>
        <dbReference type="SAM" id="MobiDB-lite"/>
    </source>
</evidence>
<organism evidence="11">
    <name type="scientific">Oppiella nova</name>
    <dbReference type="NCBI Taxonomy" id="334625"/>
    <lineage>
        <taxon>Eukaryota</taxon>
        <taxon>Metazoa</taxon>
        <taxon>Ecdysozoa</taxon>
        <taxon>Arthropoda</taxon>
        <taxon>Chelicerata</taxon>
        <taxon>Arachnida</taxon>
        <taxon>Acari</taxon>
        <taxon>Acariformes</taxon>
        <taxon>Sarcoptiformes</taxon>
        <taxon>Oribatida</taxon>
        <taxon>Brachypylina</taxon>
        <taxon>Oppioidea</taxon>
        <taxon>Oppiidae</taxon>
        <taxon>Oppiella</taxon>
    </lineage>
</organism>
<feature type="transmembrane region" description="Helical" evidence="9">
    <location>
        <begin position="243"/>
        <end position="261"/>
    </location>
</feature>
<dbReference type="OrthoDB" id="337750at2759"/>
<evidence type="ECO:0000313" key="12">
    <source>
        <dbReference type="Proteomes" id="UP000728032"/>
    </source>
</evidence>
<feature type="transmembrane region" description="Helical" evidence="9">
    <location>
        <begin position="154"/>
        <end position="173"/>
    </location>
</feature>
<feature type="transmembrane region" description="Helical" evidence="9">
    <location>
        <begin position="214"/>
        <end position="237"/>
    </location>
</feature>
<keyword evidence="6 9" id="KW-1133">Transmembrane helix</keyword>
<name>A0A7R9L8I2_9ACAR</name>
<protein>
    <recommendedName>
        <fullName evidence="9">Protein YIF1</fullName>
    </recommendedName>
</protein>
<dbReference type="InterPro" id="IPR005578">
    <property type="entry name" value="Yif1_fam"/>
</dbReference>
<evidence type="ECO:0000256" key="6">
    <source>
        <dbReference type="ARBA" id="ARBA00022989"/>
    </source>
</evidence>
<comment type="subcellular location">
    <subcellularLocation>
        <location evidence="9">Endoplasmic reticulum membrane</location>
        <topology evidence="9">Multi-pass membrane protein</topology>
    </subcellularLocation>
    <subcellularLocation>
        <location evidence="9">Golgi apparatus membrane</location>
        <topology evidence="9">Multi-pass membrane protein</topology>
    </subcellularLocation>
</comment>
<dbReference type="GO" id="GO:0030134">
    <property type="term" value="C:COPII-coated ER to Golgi transport vesicle"/>
    <property type="evidence" value="ECO:0007669"/>
    <property type="project" value="TreeGrafter"/>
</dbReference>
<keyword evidence="3 9" id="KW-0812">Transmembrane</keyword>
<dbReference type="PANTHER" id="PTHR14083">
    <property type="entry name" value="YIP1 INTERACTING FACTOR HOMOLOG YIF1 PROTEIN"/>
    <property type="match status" value="1"/>
</dbReference>
<sequence length="308" mass="34421">MSSQPYSGPFYAPSSPYDPSGPQLFDDTSAQQFIPQNTYDPYMSGANTFAPQMYGQNPPNASNLFNQQLLLTAGQQLLSNPMAAAALDQYGHNLVTKGKSWVGSNVKYYFAVDTSYVLKKLLLLFFPFTHKDWSTRYNPNEPVAPRDDINSPDLYIPTMAFVTYILVSGYLLGIQNRFSPELLGIQASTAMAWLIIEVVIVLLSLYLSNISSSLGFFHSIAFGGYKYVCIVALLLVSMPFDKIGYYVTFVYCTLSLGFFLLRSLHIAMQTNSQTAVPSESRNGLYLVLIICVLQPIVMYFLTKNFIFV</sequence>
<comment type="function">
    <text evidence="9">Has a role in transport between endoplasmic reticulum and Golgi.</text>
</comment>
<reference evidence="11" key="1">
    <citation type="submission" date="2020-11" db="EMBL/GenBank/DDBJ databases">
        <authorList>
            <person name="Tran Van P."/>
        </authorList>
    </citation>
    <scope>NUCLEOTIDE SEQUENCE</scope>
</reference>
<evidence type="ECO:0000313" key="11">
    <source>
        <dbReference type="EMBL" id="CAD7636726.1"/>
    </source>
</evidence>
<keyword evidence="12" id="KW-1185">Reference proteome</keyword>
<dbReference type="EMBL" id="OC914843">
    <property type="protein sequence ID" value="CAD7636726.1"/>
    <property type="molecule type" value="Genomic_DNA"/>
</dbReference>
<dbReference type="Pfam" id="PF03878">
    <property type="entry name" value="YIF1"/>
    <property type="match status" value="1"/>
</dbReference>
<keyword evidence="5 9" id="KW-0653">Protein transport</keyword>